<evidence type="ECO:0000313" key="5">
    <source>
        <dbReference type="Proteomes" id="UP000196053"/>
    </source>
</evidence>
<dbReference type="EC" id="3.4.17.19" evidence="1"/>
<keyword evidence="1" id="KW-0121">Carboxypeptidase</keyword>
<gene>
    <name evidence="4" type="primary">ypwA</name>
    <name evidence="4" type="ORF">SD1D_0692</name>
</gene>
<dbReference type="AlphaFoldDB" id="A0A0K8J431"/>
<comment type="similarity">
    <text evidence="1">Belongs to the peptidase M32 family.</text>
</comment>
<reference evidence="5" key="1">
    <citation type="submission" date="2015-09" db="EMBL/GenBank/DDBJ databases">
        <authorList>
            <person name="Wibberg D."/>
        </authorList>
    </citation>
    <scope>NUCLEOTIDE SEQUENCE [LARGE SCALE GENOMIC DNA]</scope>
    <source>
        <strain evidence="5">SD1D</strain>
    </source>
</reference>
<dbReference type="EMBL" id="LN879430">
    <property type="protein sequence ID" value="CUH92240.1"/>
    <property type="molecule type" value="Genomic_DNA"/>
</dbReference>
<comment type="catalytic activity">
    <reaction evidence="1">
        <text>Release of a C-terminal amino acid with broad specificity, except for -Pro.</text>
        <dbReference type="EC" id="3.4.17.19"/>
    </reaction>
</comment>
<dbReference type="RefSeq" id="WP_058257623.1">
    <property type="nucleotide sequence ID" value="NZ_LN879430.1"/>
</dbReference>
<dbReference type="Pfam" id="PF02074">
    <property type="entry name" value="Peptidase_M32"/>
    <property type="match status" value="1"/>
</dbReference>
<keyword evidence="5" id="KW-1185">Reference proteome</keyword>
<keyword evidence="1 2" id="KW-0479">Metal-binding</keyword>
<feature type="active site" description="Proton donor/acceptor" evidence="3">
    <location>
        <position position="267"/>
    </location>
</feature>
<evidence type="ECO:0000313" key="4">
    <source>
        <dbReference type="EMBL" id="CUH92240.1"/>
    </source>
</evidence>
<name>A0A0K8J431_9FIRM</name>
<keyword evidence="1 4" id="KW-0378">Hydrolase</keyword>
<keyword evidence="1 4" id="KW-0645">Protease</keyword>
<dbReference type="PIRSF" id="PIRSF006615">
    <property type="entry name" value="Zn_crbxpep_Taq"/>
    <property type="match status" value="1"/>
</dbReference>
<feature type="binding site" evidence="2">
    <location>
        <position position="270"/>
    </location>
    <ligand>
        <name>Zn(2+)</name>
        <dbReference type="ChEBI" id="CHEBI:29105"/>
        <note>catalytic</note>
    </ligand>
</feature>
<dbReference type="PANTHER" id="PTHR34217:SF1">
    <property type="entry name" value="CARBOXYPEPTIDASE 1"/>
    <property type="match status" value="1"/>
</dbReference>
<proteinExistence type="inferred from homology"/>
<dbReference type="PROSITE" id="PS52034">
    <property type="entry name" value="PEPTIDASE_M32"/>
    <property type="match status" value="1"/>
</dbReference>
<dbReference type="OrthoDB" id="9772308at2"/>
<protein>
    <recommendedName>
        <fullName evidence="1">Metal-dependent carboxypeptidase</fullName>
        <ecNumber evidence="1">3.4.17.19</ecNumber>
    </recommendedName>
</protein>
<dbReference type="PRINTS" id="PR00998">
    <property type="entry name" value="CRBOXYPTASET"/>
</dbReference>
<dbReference type="KEGG" id="hsd:SD1D_0692"/>
<dbReference type="Proteomes" id="UP000196053">
    <property type="component" value="Chromosome I"/>
</dbReference>
<dbReference type="GO" id="GO:0006508">
    <property type="term" value="P:proteolysis"/>
    <property type="evidence" value="ECO:0007669"/>
    <property type="project" value="UniProtKB-UniRule"/>
</dbReference>
<organism evidence="4 5">
    <name type="scientific">Herbinix luporum</name>
    <dbReference type="NCBI Taxonomy" id="1679721"/>
    <lineage>
        <taxon>Bacteria</taxon>
        <taxon>Bacillati</taxon>
        <taxon>Bacillota</taxon>
        <taxon>Clostridia</taxon>
        <taxon>Lachnospirales</taxon>
        <taxon>Lachnospiraceae</taxon>
        <taxon>Herbinix</taxon>
    </lineage>
</organism>
<keyword evidence="1 4" id="KW-0482">Metalloprotease</keyword>
<dbReference type="SUPFAM" id="SSF55486">
    <property type="entry name" value="Metalloproteases ('zincins'), catalytic domain"/>
    <property type="match status" value="1"/>
</dbReference>
<feature type="binding site" evidence="2">
    <location>
        <position position="266"/>
    </location>
    <ligand>
        <name>Zn(2+)</name>
        <dbReference type="ChEBI" id="CHEBI:29105"/>
        <note>catalytic</note>
    </ligand>
</feature>
<sequence length="501" mass="58673">MNKTFEKLQPYLDKAMAFQTARNLFEWDDQTQAPFEAADYTSKVVGILADEYMKCLVNDDVKKLVKKLQEPKEQEELTQKEKAIIKELSKTLKELESIPPQEYKEFNELTSISNRAWAKAKKDNNYEYYAPYLKKIIEYKKKFAGYRAEKNQDSYEVLLRDYEECFGIKDLDLFFEKIKIEIVPLLKQVSKKADTIDKSYNYLKYDIEKQKEFCRYLSGYIGFDYNKGVIAESAHPFTLNLHNHDVRITNHYLENNLESAMFSIIHEGGHALYEMNIDDSLTQTLVGTGASMGMHESQSRFYENIIGRSEAFWAPIYNKLVDTYPENLKNISLEHFIKGINKAEPSLIRTEADELSYPLHIIIRYEIEKMIFSGEADVEKLPQLWNKKYEEYLGISPQNDAEGILQDTHWSFGEFGYFPSYAIGSAVASQLYAKILDLMPFEDYLREGNLTPIREFLRDNIHKYGATKNTNQILKDVTGEEFNPDYYIDYLKNKYEKLYEL</sequence>
<evidence type="ECO:0000256" key="3">
    <source>
        <dbReference type="PIRSR" id="PIRSR006615-2"/>
    </source>
</evidence>
<dbReference type="Gene3D" id="1.10.1370.30">
    <property type="match status" value="1"/>
</dbReference>
<evidence type="ECO:0000256" key="1">
    <source>
        <dbReference type="PIRNR" id="PIRNR006615"/>
    </source>
</evidence>
<dbReference type="GO" id="GO:0004181">
    <property type="term" value="F:metallocarboxypeptidase activity"/>
    <property type="evidence" value="ECO:0007669"/>
    <property type="project" value="UniProtKB-UniRule"/>
</dbReference>
<evidence type="ECO:0000256" key="2">
    <source>
        <dbReference type="PIRSR" id="PIRSR006615-1"/>
    </source>
</evidence>
<keyword evidence="2" id="KW-0862">Zinc</keyword>
<comment type="function">
    <text evidence="1">Broad specificity carboxypetidase that releases amino acids sequentially from the C-terminus, including neutral, aromatic, polar and basic residues.</text>
</comment>
<dbReference type="InterPro" id="IPR001333">
    <property type="entry name" value="Peptidase_M32_Taq"/>
</dbReference>
<accession>A0A0K8J431</accession>
<dbReference type="GO" id="GO:0046872">
    <property type="term" value="F:metal ion binding"/>
    <property type="evidence" value="ECO:0007669"/>
    <property type="project" value="UniProtKB-KW"/>
</dbReference>
<dbReference type="CDD" id="cd06460">
    <property type="entry name" value="M32_Taq"/>
    <property type="match status" value="1"/>
</dbReference>
<comment type="cofactor">
    <cofactor evidence="2">
        <name>Zn(2+)</name>
        <dbReference type="ChEBI" id="CHEBI:29105"/>
    </cofactor>
    <text evidence="2">Binds 1 zinc ion per subunit.</text>
</comment>
<feature type="binding site" evidence="2">
    <location>
        <position position="296"/>
    </location>
    <ligand>
        <name>Zn(2+)</name>
        <dbReference type="ChEBI" id="CHEBI:29105"/>
        <note>catalytic</note>
    </ligand>
</feature>
<dbReference type="PANTHER" id="PTHR34217">
    <property type="entry name" value="METAL-DEPENDENT CARBOXYPEPTIDASE"/>
    <property type="match status" value="1"/>
</dbReference>